<comment type="caution">
    <text evidence="6">The sequence shown here is derived from an EMBL/GenBank/DDBJ whole genome shotgun (WGS) entry which is preliminary data.</text>
</comment>
<dbReference type="InterPro" id="IPR051816">
    <property type="entry name" value="Glycosyl_Hydrolase_31"/>
</dbReference>
<dbReference type="InterPro" id="IPR013780">
    <property type="entry name" value="Glyco_hydro_b"/>
</dbReference>
<evidence type="ECO:0000259" key="5">
    <source>
        <dbReference type="Pfam" id="PF21365"/>
    </source>
</evidence>
<feature type="domain" description="Glycosyl hydrolase family 31 C-terminal" evidence="5">
    <location>
        <begin position="504"/>
        <end position="595"/>
    </location>
</feature>
<comment type="similarity">
    <text evidence="1 2">Belongs to the glycosyl hydrolase 31 family.</text>
</comment>
<dbReference type="Gene3D" id="2.60.40.1760">
    <property type="entry name" value="glycosyl hydrolase (family 31)"/>
    <property type="match status" value="1"/>
</dbReference>
<protein>
    <submittedName>
        <fullName evidence="6">Alpha-glucosidase</fullName>
    </submittedName>
</protein>
<gene>
    <name evidence="6" type="ORF">MU1_09540</name>
</gene>
<evidence type="ECO:0000259" key="4">
    <source>
        <dbReference type="Pfam" id="PF17137"/>
    </source>
</evidence>
<keyword evidence="2" id="KW-0326">Glycosidase</keyword>
<sequence>MITKEKLTTNPIAPSSSIVQGNTYRITVLTSRLFRLEYSKDGRFQDLPTQIVINRDFDTPEFEVYETEQSLEIITAELHLTYDKKEFSGNGLSIHVMDKQGKHMSYWHYGQKTKNLGGTARTLDDVNGPVAIEGGLMSKEGYSIIDDSKSVSITSDNWIKPRMEEATDLYFFGYGRDYWQALKDFYQLTGPTPLLPRYTLGNWWSRYHPYSETDYKELMNKFQDNKVPFSVAVIDMDWHLTSIDPKYGSGWTGYTWNRELFPEPAEFMKWLHDRNMKVTLNVHPADGIRPSEEMYAQMAEAMGVNNGRNPMIPFDITNAEFAKAYLEVVHHPNEEAGVDFWWIDWQQGTNTKVEGLDPLWMLNHYHYLDQARDGKRPLILSRYAGVGSHRYPIGFSGDTHATWESLDFQPYFTANASNIGYGWWSHDIGGHMLGIKDDEMVTRWIQFGVFSPINRLHSSDNIFSGKEPWNYAQPYEAVIGTFLNLRHQLVPYLYSMNKRSHEEGKPIMVPLYYDNPWNQEAYEYNNEYLFGTEMLVAPITKPIDKATQLASVAAWIPEGDWIDFFTGEMYSGNTRTTLYRGISEIPVLVKQGGIIPLSDLTDYTNSTENPKQLELRVFAGASNSFTMWEDCNEEKYNQKSWLATTFTLNWEETPTFTIHAAEGNLAVSPEIRDYKVKMVNVPRQSVKVTVDDHEIAADVKWDNHCLKVSIPNVINTQLVRITLEIDVIEQKNKLERVYDLLNKTQMEYALKLELYHLIKQDRSFSKLIRDLESRQLPKELFGALCELLGSDL</sequence>
<dbReference type="Pfam" id="PF21365">
    <property type="entry name" value="Glyco_hydro_31_3rd"/>
    <property type="match status" value="1"/>
</dbReference>
<reference evidence="6 7" key="1">
    <citation type="submission" date="2023-03" db="EMBL/GenBank/DDBJ databases">
        <title>Draft genome sequence of the bacteria which degrade cell wall of Tricholomamatutake.</title>
        <authorList>
            <person name="Konishi Y."/>
            <person name="Fukuta Y."/>
            <person name="Shirasaka N."/>
        </authorList>
    </citation>
    <scope>NUCLEOTIDE SEQUENCE [LARGE SCALE GENOMIC DNA]</scope>
    <source>
        <strain evidence="7">mu1</strain>
    </source>
</reference>
<keyword evidence="7" id="KW-1185">Reference proteome</keyword>
<evidence type="ECO:0000313" key="7">
    <source>
        <dbReference type="Proteomes" id="UP001157114"/>
    </source>
</evidence>
<evidence type="ECO:0000256" key="1">
    <source>
        <dbReference type="ARBA" id="ARBA00007806"/>
    </source>
</evidence>
<dbReference type="InterPro" id="IPR048395">
    <property type="entry name" value="Glyco_hydro_31_C"/>
</dbReference>
<dbReference type="Proteomes" id="UP001157114">
    <property type="component" value="Unassembled WGS sequence"/>
</dbReference>
<dbReference type="PANTHER" id="PTHR43863:SF2">
    <property type="entry name" value="MALTASE-GLUCOAMYLASE"/>
    <property type="match status" value="1"/>
</dbReference>
<proteinExistence type="inferred from homology"/>
<evidence type="ECO:0000313" key="6">
    <source>
        <dbReference type="EMBL" id="GLX66610.1"/>
    </source>
</evidence>
<dbReference type="SUPFAM" id="SSF51011">
    <property type="entry name" value="Glycosyl hydrolase domain"/>
    <property type="match status" value="1"/>
</dbReference>
<dbReference type="Gene3D" id="3.20.20.80">
    <property type="entry name" value="Glycosidases"/>
    <property type="match status" value="1"/>
</dbReference>
<dbReference type="RefSeq" id="WP_284237319.1">
    <property type="nucleotide sequence ID" value="NZ_BSSQ01000004.1"/>
</dbReference>
<keyword evidence="2" id="KW-0378">Hydrolase</keyword>
<dbReference type="Gene3D" id="2.60.40.1180">
    <property type="entry name" value="Golgi alpha-mannosidase II"/>
    <property type="match status" value="2"/>
</dbReference>
<dbReference type="SUPFAM" id="SSF51445">
    <property type="entry name" value="(Trans)glycosidases"/>
    <property type="match status" value="1"/>
</dbReference>
<feature type="domain" description="DUF5110" evidence="4">
    <location>
        <begin position="612"/>
        <end position="680"/>
    </location>
</feature>
<dbReference type="InterPro" id="IPR033403">
    <property type="entry name" value="DUF5110"/>
</dbReference>
<dbReference type="EMBL" id="BSSQ01000004">
    <property type="protein sequence ID" value="GLX66610.1"/>
    <property type="molecule type" value="Genomic_DNA"/>
</dbReference>
<dbReference type="InterPro" id="IPR017853">
    <property type="entry name" value="GH"/>
</dbReference>
<dbReference type="Pfam" id="PF17137">
    <property type="entry name" value="DUF5110"/>
    <property type="match status" value="1"/>
</dbReference>
<dbReference type="InterPro" id="IPR000322">
    <property type="entry name" value="Glyco_hydro_31_TIM"/>
</dbReference>
<feature type="domain" description="Glycoside hydrolase family 31 TIM barrel" evidence="3">
    <location>
        <begin position="192"/>
        <end position="496"/>
    </location>
</feature>
<dbReference type="PANTHER" id="PTHR43863">
    <property type="entry name" value="HYDROLASE, PUTATIVE (AFU_ORTHOLOGUE AFUA_1G03140)-RELATED"/>
    <property type="match status" value="1"/>
</dbReference>
<name>A0ABQ6G986_9BACL</name>
<organism evidence="6 7">
    <name type="scientific">Paenibacillus glycanilyticus</name>
    <dbReference type="NCBI Taxonomy" id="126569"/>
    <lineage>
        <taxon>Bacteria</taxon>
        <taxon>Bacillati</taxon>
        <taxon>Bacillota</taxon>
        <taxon>Bacilli</taxon>
        <taxon>Bacillales</taxon>
        <taxon>Paenibacillaceae</taxon>
        <taxon>Paenibacillus</taxon>
    </lineage>
</organism>
<dbReference type="CDD" id="cd06595">
    <property type="entry name" value="GH31_u1"/>
    <property type="match status" value="1"/>
</dbReference>
<dbReference type="Pfam" id="PF01055">
    <property type="entry name" value="Glyco_hydro_31_2nd"/>
    <property type="match status" value="1"/>
</dbReference>
<evidence type="ECO:0000259" key="3">
    <source>
        <dbReference type="Pfam" id="PF01055"/>
    </source>
</evidence>
<evidence type="ECO:0000256" key="2">
    <source>
        <dbReference type="RuleBase" id="RU361185"/>
    </source>
</evidence>
<accession>A0ABQ6G986</accession>